<reference evidence="5 6" key="1">
    <citation type="submission" date="2021-07" db="EMBL/GenBank/DDBJ databases">
        <title>The Aristolochia fimbriata genome: insights into angiosperm evolution, floral development and chemical biosynthesis.</title>
        <authorList>
            <person name="Jiao Y."/>
        </authorList>
    </citation>
    <scope>NUCLEOTIDE SEQUENCE [LARGE SCALE GENOMIC DNA]</scope>
    <source>
        <strain evidence="5">IBCAS-2021</strain>
        <tissue evidence="5">Leaf</tissue>
    </source>
</reference>
<feature type="compositionally biased region" description="Polar residues" evidence="2">
    <location>
        <begin position="365"/>
        <end position="380"/>
    </location>
</feature>
<dbReference type="Pfam" id="PF24713">
    <property type="entry name" value="TOR1L1_C"/>
    <property type="match status" value="1"/>
</dbReference>
<dbReference type="GO" id="GO:0010031">
    <property type="term" value="P:circumnutation"/>
    <property type="evidence" value="ECO:0007669"/>
    <property type="project" value="TreeGrafter"/>
</dbReference>
<evidence type="ECO:0000259" key="4">
    <source>
        <dbReference type="Pfam" id="PF24714"/>
    </source>
</evidence>
<dbReference type="InterPro" id="IPR033337">
    <property type="entry name" value="TORTIFOLIA1/SINE1-2"/>
</dbReference>
<evidence type="ECO:0000256" key="2">
    <source>
        <dbReference type="SAM" id="MobiDB-lite"/>
    </source>
</evidence>
<feature type="region of interest" description="Disordered" evidence="2">
    <location>
        <begin position="322"/>
        <end position="382"/>
    </location>
</feature>
<dbReference type="GO" id="GO:0009826">
    <property type="term" value="P:unidimensional cell growth"/>
    <property type="evidence" value="ECO:0007669"/>
    <property type="project" value="TreeGrafter"/>
</dbReference>
<dbReference type="GO" id="GO:0008017">
    <property type="term" value="F:microtubule binding"/>
    <property type="evidence" value="ECO:0007669"/>
    <property type="project" value="InterPro"/>
</dbReference>
<dbReference type="InterPro" id="IPR011989">
    <property type="entry name" value="ARM-like"/>
</dbReference>
<dbReference type="InterPro" id="IPR016024">
    <property type="entry name" value="ARM-type_fold"/>
</dbReference>
<feature type="compositionally biased region" description="Basic and acidic residues" evidence="2">
    <location>
        <begin position="325"/>
        <end position="355"/>
    </location>
</feature>
<evidence type="ECO:0000313" key="5">
    <source>
        <dbReference type="EMBL" id="KAG9457215.1"/>
    </source>
</evidence>
<feature type="region of interest" description="Disordered" evidence="2">
    <location>
        <begin position="702"/>
        <end position="726"/>
    </location>
</feature>
<dbReference type="InterPro" id="IPR057600">
    <property type="entry name" value="TORTIFOLIA1/SINE1-2_N"/>
</dbReference>
<sequence>MSNANPTPPSKASAKPSSAKPGSSSSSLSSHFAMIELKQRILASISKLSDRDTHQIALSDLQSTVQSISPEAVPMLLNCLYDACSDPNKTPVKKDALSLLALLATSRPEPTYSHLPKIISTVVRRLKESDSAVRDSCRDAIGSFATQYLRGDAENSVVSLFVKPLFEALNEQNKAVQSGAAMCLAKMVECARDPPIAAFQKLCPRICKYLNNQNFLAKAPLLSVVSNLSQVGAIAPQNLASLLQNIHYFLENADWTTRKAAADTLIALASHSTHLVADGAASTVAVLEACRFDKVKPVRDSMTEALQCWKKIAEQGEDGNADIKTALHDGKNSEPAESPRLDHQKTTFSDRKDSSVKNGSSGSSPTADSQSKQKNNSISDKTVGILKKKVPALTDKELNPDFFQKLEARGSGDLPVEVVVPRRTLHSSHSQGEEESELNGADLGSLNQNGDVLSENLKNQNPDKRSGMYDKQSDTDEFTRDRSTEQRVFRGKDLKTRGIDVDERIEITQRDASGARVGFSRADGQPEGAFLNNKGNWLAIQRQLAQLERQQANLMNMLQDFMGGSHDSMITLENRVRGLERVVEDMARDLALSSGRRGNNFMMGFEGGPGRPLSKYNSLSDFSSKMGRVGEVPRLPYGERFLSSDGIHSSMRGRESTWRPEMSEAYDSYPYASSRNGSASSRRVLGGASNDARLAKTDIEGDQAGARRAWDKGPGPVRLGEGPSARSVWQASKDEATLEAIRVAGEDNGTSRTGARVAIPELVAESVEDDNMQDRGPLWASWSHAMDSLHAGDVDSAFAELLSTGDDVLLVKLMDRSGPVLDQISYEIACEVLHAVGQFLLDQSLLDIALSWIQQLSELVMENGADFMGIPLEIKRDLLMSLHEASTVEPPEDWEGVSAEQLMLQLASAWRIDLQQLDK</sequence>
<gene>
    <name evidence="5" type="ORF">H6P81_001723</name>
</gene>
<feature type="region of interest" description="Disordered" evidence="2">
    <location>
        <begin position="1"/>
        <end position="26"/>
    </location>
</feature>
<dbReference type="InterPro" id="IPR057599">
    <property type="entry name" value="TORTIFOLIA1/TORL1-2_C"/>
</dbReference>
<dbReference type="SUPFAM" id="SSF48371">
    <property type="entry name" value="ARM repeat"/>
    <property type="match status" value="1"/>
</dbReference>
<dbReference type="FunFam" id="1.25.10.10:FF:000224">
    <property type="entry name" value="Microtubule-associated protein TORTIFOLIA1"/>
    <property type="match status" value="1"/>
</dbReference>
<evidence type="ECO:0000256" key="1">
    <source>
        <dbReference type="SAM" id="Coils"/>
    </source>
</evidence>
<feature type="compositionally biased region" description="Basic and acidic residues" evidence="2">
    <location>
        <begin position="461"/>
        <end position="485"/>
    </location>
</feature>
<dbReference type="PANTHER" id="PTHR31355">
    <property type="entry name" value="MICROTUBULE-ASSOCIATED PROTEIN TORTIFOLIA1"/>
    <property type="match status" value="1"/>
</dbReference>
<feature type="domain" description="TORTIFOLIA1/SINE1-2 N-terminal" evidence="4">
    <location>
        <begin position="36"/>
        <end position="311"/>
    </location>
</feature>
<feature type="compositionally biased region" description="Polar residues" evidence="2">
    <location>
        <begin position="445"/>
        <end position="460"/>
    </location>
</feature>
<feature type="coiled-coil region" evidence="1">
    <location>
        <begin position="540"/>
        <end position="589"/>
    </location>
</feature>
<dbReference type="PANTHER" id="PTHR31355:SF7">
    <property type="entry name" value="MICROTUBULE-ASSOCIATED PROTEIN TORTIFOLIA1"/>
    <property type="match status" value="1"/>
</dbReference>
<organism evidence="5 6">
    <name type="scientific">Aristolochia fimbriata</name>
    <name type="common">White veined hardy Dutchman's pipe vine</name>
    <dbReference type="NCBI Taxonomy" id="158543"/>
    <lineage>
        <taxon>Eukaryota</taxon>
        <taxon>Viridiplantae</taxon>
        <taxon>Streptophyta</taxon>
        <taxon>Embryophyta</taxon>
        <taxon>Tracheophyta</taxon>
        <taxon>Spermatophyta</taxon>
        <taxon>Magnoliopsida</taxon>
        <taxon>Magnoliidae</taxon>
        <taxon>Piperales</taxon>
        <taxon>Aristolochiaceae</taxon>
        <taxon>Aristolochia</taxon>
    </lineage>
</organism>
<dbReference type="Gene3D" id="1.25.10.10">
    <property type="entry name" value="Leucine-rich Repeat Variant"/>
    <property type="match status" value="2"/>
</dbReference>
<evidence type="ECO:0000313" key="6">
    <source>
        <dbReference type="Proteomes" id="UP000825729"/>
    </source>
</evidence>
<keyword evidence="1" id="KW-0175">Coiled coil</keyword>
<protein>
    <recommendedName>
        <fullName evidence="7">TOG domain-containing protein</fullName>
    </recommendedName>
</protein>
<feature type="domain" description="TORTIFOLIA1/TORL1-2 C-terminal" evidence="3">
    <location>
        <begin position="778"/>
        <end position="910"/>
    </location>
</feature>
<dbReference type="AlphaFoldDB" id="A0AAV7F7N5"/>
<accession>A0AAV7F7N5</accession>
<dbReference type="GO" id="GO:0010005">
    <property type="term" value="C:cortical microtubule, transverse to long axis"/>
    <property type="evidence" value="ECO:0007669"/>
    <property type="project" value="TreeGrafter"/>
</dbReference>
<feature type="region of interest" description="Disordered" evidence="2">
    <location>
        <begin position="425"/>
        <end position="485"/>
    </location>
</feature>
<name>A0AAV7F7N5_ARIFI</name>
<dbReference type="EMBL" id="JAINDJ010000002">
    <property type="protein sequence ID" value="KAG9457215.1"/>
    <property type="molecule type" value="Genomic_DNA"/>
</dbReference>
<dbReference type="Pfam" id="PF24714">
    <property type="entry name" value="TOR1L1_N"/>
    <property type="match status" value="1"/>
</dbReference>
<evidence type="ECO:0000259" key="3">
    <source>
        <dbReference type="Pfam" id="PF24713"/>
    </source>
</evidence>
<evidence type="ECO:0008006" key="7">
    <source>
        <dbReference type="Google" id="ProtNLM"/>
    </source>
</evidence>
<comment type="caution">
    <text evidence="5">The sequence shown here is derived from an EMBL/GenBank/DDBJ whole genome shotgun (WGS) entry which is preliminary data.</text>
</comment>
<dbReference type="Proteomes" id="UP000825729">
    <property type="component" value="Unassembled WGS sequence"/>
</dbReference>
<keyword evidence="6" id="KW-1185">Reference proteome</keyword>
<feature type="compositionally biased region" description="Low complexity" evidence="2">
    <location>
        <begin position="10"/>
        <end position="26"/>
    </location>
</feature>
<proteinExistence type="predicted"/>